<dbReference type="AlphaFoldDB" id="M0BCN0"/>
<name>M0BCN0_9EURY</name>
<keyword evidence="3" id="KW-1185">Reference proteome</keyword>
<protein>
    <submittedName>
        <fullName evidence="2">Uncharacterized protein</fullName>
    </submittedName>
</protein>
<dbReference type="RefSeq" id="WP_006664546.1">
    <property type="nucleotide sequence ID" value="NZ_AOIP01000015.1"/>
</dbReference>
<dbReference type="InterPro" id="IPR043504">
    <property type="entry name" value="Peptidase_S1_PA_chymotrypsin"/>
</dbReference>
<dbReference type="SUPFAM" id="SSF50494">
    <property type="entry name" value="Trypsin-like serine proteases"/>
    <property type="match status" value="1"/>
</dbReference>
<reference evidence="2 3" key="1">
    <citation type="journal article" date="2014" name="PLoS Genet.">
        <title>Phylogenetically driven sequencing of extremely halophilic archaea reveals strategies for static and dynamic osmo-response.</title>
        <authorList>
            <person name="Becker E.A."/>
            <person name="Seitzer P.M."/>
            <person name="Tritt A."/>
            <person name="Larsen D."/>
            <person name="Krusor M."/>
            <person name="Yao A.I."/>
            <person name="Wu D."/>
            <person name="Madern D."/>
            <person name="Eisen J.A."/>
            <person name="Darling A.E."/>
            <person name="Facciotti M.T."/>
        </authorList>
    </citation>
    <scope>NUCLEOTIDE SEQUENCE [LARGE SCALE GENOMIC DNA]</scope>
    <source>
        <strain evidence="2 3">DSM 13077</strain>
    </source>
</reference>
<dbReference type="InterPro" id="IPR009003">
    <property type="entry name" value="Peptidase_S1_PA"/>
</dbReference>
<gene>
    <name evidence="2" type="ORF">C480_05141</name>
</gene>
<organism evidence="2 3">
    <name type="scientific">Natrialba aegyptia DSM 13077</name>
    <dbReference type="NCBI Taxonomy" id="1227491"/>
    <lineage>
        <taxon>Archaea</taxon>
        <taxon>Methanobacteriati</taxon>
        <taxon>Methanobacteriota</taxon>
        <taxon>Stenosarchaea group</taxon>
        <taxon>Halobacteria</taxon>
        <taxon>Halobacteriales</taxon>
        <taxon>Natrialbaceae</taxon>
        <taxon>Natrialba</taxon>
    </lineage>
</organism>
<dbReference type="Gene3D" id="2.40.10.10">
    <property type="entry name" value="Trypsin-like serine proteases"/>
    <property type="match status" value="1"/>
</dbReference>
<evidence type="ECO:0000256" key="1">
    <source>
        <dbReference type="SAM" id="MobiDB-lite"/>
    </source>
</evidence>
<comment type="caution">
    <text evidence="2">The sequence shown here is derived from an EMBL/GenBank/DDBJ whole genome shotgun (WGS) entry which is preliminary data.</text>
</comment>
<proteinExistence type="predicted"/>
<dbReference type="Proteomes" id="UP000011591">
    <property type="component" value="Unassembled WGS sequence"/>
</dbReference>
<evidence type="ECO:0000313" key="3">
    <source>
        <dbReference type="Proteomes" id="UP000011591"/>
    </source>
</evidence>
<sequence length="456" mass="48142">MPSTPDYEFLLECENVIGVDYDEDAEQLTVFVSQKRPKSALDAADDVETRLADAGDDVDVTVVDAGYDETREGFDALDANTETDTEPIEAVPEAAPGRQDRHRPVPGGVSEINANSTAATAGPYPARVDDPEASAARWREDVAAGDLVRLANNHTYARSNAAEFGEPILQPSPQDGGTADADAVGELVGYVPIEDDGRVDVAARSIDPEQETATYYELDESWPTGVYRDDYAALRGETVTKTGRTSGVTSAELEATSASVRVDIGDQEPALFREQLVAGPLSEPGDSGSPVFLDDGALVGLLFAGSSQQTICNRIAAVETELGVEVLTAEPDEESESGTGPEPTASVPVYTTTMDHTIDVDLAVETPSPTLDSLSFGGKIRSGDSVDVTATITAVPGTYWLAIDGERTTVTVPETEREAENETRTAAATVTVSIPDEPDDSLSLRVRGGPVGSLDQ</sequence>
<feature type="region of interest" description="Disordered" evidence="1">
    <location>
        <begin position="434"/>
        <end position="456"/>
    </location>
</feature>
<evidence type="ECO:0000313" key="2">
    <source>
        <dbReference type="EMBL" id="ELZ07414.1"/>
    </source>
</evidence>
<dbReference type="PATRIC" id="fig|1227491.4.peg.1055"/>
<dbReference type="EMBL" id="AOIP01000015">
    <property type="protein sequence ID" value="ELZ07414.1"/>
    <property type="molecule type" value="Genomic_DNA"/>
</dbReference>
<accession>M0BCN0</accession>
<dbReference type="OrthoDB" id="350653at2157"/>